<dbReference type="RefSeq" id="WP_344640611.1">
    <property type="nucleotide sequence ID" value="NZ_BAAATR010000048.1"/>
</dbReference>
<evidence type="ECO:0000256" key="1">
    <source>
        <dbReference type="ARBA" id="ARBA00004236"/>
    </source>
</evidence>
<dbReference type="Proteomes" id="UP001500305">
    <property type="component" value="Unassembled WGS sequence"/>
</dbReference>
<evidence type="ECO:0000313" key="11">
    <source>
        <dbReference type="Proteomes" id="UP001500305"/>
    </source>
</evidence>
<name>A0ABN3EWW7_9ACTN</name>
<keyword evidence="2" id="KW-1003">Cell membrane</keyword>
<reference evidence="10 11" key="1">
    <citation type="journal article" date="2019" name="Int. J. Syst. Evol. Microbiol.">
        <title>The Global Catalogue of Microorganisms (GCM) 10K type strain sequencing project: providing services to taxonomists for standard genome sequencing and annotation.</title>
        <authorList>
            <consortium name="The Broad Institute Genomics Platform"/>
            <consortium name="The Broad Institute Genome Sequencing Center for Infectious Disease"/>
            <person name="Wu L."/>
            <person name="Ma J."/>
        </authorList>
    </citation>
    <scope>NUCLEOTIDE SEQUENCE [LARGE SCALE GENOMIC DNA]</scope>
    <source>
        <strain evidence="10 11">JCM 7356</strain>
    </source>
</reference>
<evidence type="ECO:0000256" key="7">
    <source>
        <dbReference type="ARBA" id="ARBA00023136"/>
    </source>
</evidence>
<keyword evidence="6" id="KW-0051">Antiviral defense</keyword>
<keyword evidence="3 8" id="KW-0812">Transmembrane</keyword>
<proteinExistence type="predicted"/>
<evidence type="ECO:0000256" key="5">
    <source>
        <dbReference type="ARBA" id="ARBA00022989"/>
    </source>
</evidence>
<evidence type="ECO:0000259" key="9">
    <source>
        <dbReference type="Pfam" id="PF18967"/>
    </source>
</evidence>
<dbReference type="InterPro" id="IPR043760">
    <property type="entry name" value="PycTM_dom"/>
</dbReference>
<evidence type="ECO:0000256" key="4">
    <source>
        <dbReference type="ARBA" id="ARBA00022741"/>
    </source>
</evidence>
<feature type="domain" description="Pycsar effector protein" evidence="9">
    <location>
        <begin position="2"/>
        <end position="147"/>
    </location>
</feature>
<keyword evidence="5 8" id="KW-1133">Transmembrane helix</keyword>
<protein>
    <recommendedName>
        <fullName evidence="9">Pycsar effector protein domain-containing protein</fullName>
    </recommendedName>
</protein>
<evidence type="ECO:0000256" key="3">
    <source>
        <dbReference type="ARBA" id="ARBA00022692"/>
    </source>
</evidence>
<keyword evidence="4" id="KW-0547">Nucleotide-binding</keyword>
<organism evidence="10 11">
    <name type="scientific">Kitasatospora cystarginea</name>
    <dbReference type="NCBI Taxonomy" id="58350"/>
    <lineage>
        <taxon>Bacteria</taxon>
        <taxon>Bacillati</taxon>
        <taxon>Actinomycetota</taxon>
        <taxon>Actinomycetes</taxon>
        <taxon>Kitasatosporales</taxon>
        <taxon>Streptomycetaceae</taxon>
        <taxon>Kitasatospora</taxon>
    </lineage>
</organism>
<dbReference type="Pfam" id="PF18967">
    <property type="entry name" value="PycTM"/>
    <property type="match status" value="1"/>
</dbReference>
<accession>A0ABN3EWW7</accession>
<comment type="caution">
    <text evidence="10">The sequence shown here is derived from an EMBL/GenBank/DDBJ whole genome shotgun (WGS) entry which is preliminary data.</text>
</comment>
<evidence type="ECO:0000313" key="10">
    <source>
        <dbReference type="EMBL" id="GAA2274085.1"/>
    </source>
</evidence>
<sequence length="153" mass="16304">MAANSAELTRADTKAAVLLGFTGAALGAFIPLTRNDGTGVVSHAWNAHLLWWTAVLSALLAVVCFVSAIAPRHRKGRRHATAGPSYFEHITPESGHVRLNRAFEDAGRDPVGPLFASLIGTSAIVRAKYRWIEAGTALLLLALPQFAAVLRPV</sequence>
<evidence type="ECO:0000256" key="8">
    <source>
        <dbReference type="SAM" id="Phobius"/>
    </source>
</evidence>
<comment type="subcellular location">
    <subcellularLocation>
        <location evidence="1">Cell membrane</location>
    </subcellularLocation>
</comment>
<gene>
    <name evidence="10" type="ORF">GCM10010430_70080</name>
</gene>
<evidence type="ECO:0000256" key="6">
    <source>
        <dbReference type="ARBA" id="ARBA00023118"/>
    </source>
</evidence>
<keyword evidence="7 8" id="KW-0472">Membrane</keyword>
<dbReference type="EMBL" id="BAAATR010000048">
    <property type="protein sequence ID" value="GAA2274085.1"/>
    <property type="molecule type" value="Genomic_DNA"/>
</dbReference>
<keyword evidence="11" id="KW-1185">Reference proteome</keyword>
<evidence type="ECO:0000256" key="2">
    <source>
        <dbReference type="ARBA" id="ARBA00022475"/>
    </source>
</evidence>
<feature type="transmembrane region" description="Helical" evidence="8">
    <location>
        <begin position="12"/>
        <end position="30"/>
    </location>
</feature>
<feature type="transmembrane region" description="Helical" evidence="8">
    <location>
        <begin position="50"/>
        <end position="70"/>
    </location>
</feature>